<dbReference type="PANTHER" id="PTHR28605:SF1">
    <property type="entry name" value="CHROMOSOME TRANSMISSION FIDELITY FACTOR 8"/>
    <property type="match status" value="1"/>
</dbReference>
<comment type="caution">
    <text evidence="8">The sequence shown here is derived from an EMBL/GenBank/DDBJ whole genome shotgun (WGS) entry which is preliminary data.</text>
</comment>
<name>A0A8H6R5M5_9PEZI</name>
<dbReference type="Pfam" id="PF09696">
    <property type="entry name" value="Ctf8"/>
    <property type="match status" value="1"/>
</dbReference>
<evidence type="ECO:0000256" key="4">
    <source>
        <dbReference type="ARBA" id="ARBA00023242"/>
    </source>
</evidence>
<keyword evidence="5" id="KW-0131">Cell cycle</keyword>
<dbReference type="OrthoDB" id="121932at2759"/>
<dbReference type="GO" id="GO:0003677">
    <property type="term" value="F:DNA binding"/>
    <property type="evidence" value="ECO:0007669"/>
    <property type="project" value="UniProtKB-KW"/>
</dbReference>
<comment type="similarity">
    <text evidence="6">Belongs to the CTF8 family.</text>
</comment>
<feature type="region of interest" description="Disordered" evidence="7">
    <location>
        <begin position="1"/>
        <end position="24"/>
    </location>
</feature>
<evidence type="ECO:0000256" key="1">
    <source>
        <dbReference type="ARBA" id="ARBA00004123"/>
    </source>
</evidence>
<evidence type="ECO:0000313" key="9">
    <source>
        <dbReference type="Proteomes" id="UP000660729"/>
    </source>
</evidence>
<dbReference type="AlphaFoldDB" id="A0A8H6R5M5"/>
<keyword evidence="2" id="KW-0235">DNA replication</keyword>
<evidence type="ECO:0000256" key="3">
    <source>
        <dbReference type="ARBA" id="ARBA00023125"/>
    </source>
</evidence>
<evidence type="ECO:0000256" key="2">
    <source>
        <dbReference type="ARBA" id="ARBA00022705"/>
    </source>
</evidence>
<keyword evidence="4" id="KW-0539">Nucleus</keyword>
<dbReference type="Proteomes" id="UP000660729">
    <property type="component" value="Unassembled WGS sequence"/>
</dbReference>
<evidence type="ECO:0000256" key="5">
    <source>
        <dbReference type="ARBA" id="ARBA00023306"/>
    </source>
</evidence>
<reference evidence="8" key="1">
    <citation type="submission" date="2020-04" db="EMBL/GenBank/DDBJ databases">
        <title>Draft genome resource of the tomato pathogen Pseudocercospora fuligena.</title>
        <authorList>
            <person name="Zaccaron A."/>
        </authorList>
    </citation>
    <scope>NUCLEOTIDE SEQUENCE</scope>
    <source>
        <strain evidence="8">PF001</strain>
    </source>
</reference>
<keyword evidence="9" id="KW-1185">Reference proteome</keyword>
<dbReference type="InterPro" id="IPR018607">
    <property type="entry name" value="Ctf8"/>
</dbReference>
<keyword evidence="3" id="KW-0238">DNA-binding</keyword>
<dbReference type="PANTHER" id="PTHR28605">
    <property type="entry name" value="CTF8, CHROMOSOME TRANSMISSION FIDELITY FACTOR 8 HOMOLOG (S. CEREVISIAE)"/>
    <property type="match status" value="1"/>
</dbReference>
<protein>
    <submittedName>
        <fullName evidence="8">Chromosome transmission fidelity protein 8</fullName>
    </submittedName>
</protein>
<evidence type="ECO:0000313" key="8">
    <source>
        <dbReference type="EMBL" id="KAF7185033.1"/>
    </source>
</evidence>
<comment type="subcellular location">
    <subcellularLocation>
        <location evidence="1">Nucleus</location>
    </subcellularLocation>
</comment>
<evidence type="ECO:0000256" key="6">
    <source>
        <dbReference type="ARBA" id="ARBA00038447"/>
    </source>
</evidence>
<gene>
    <name evidence="8" type="ORF">HII31_13656</name>
</gene>
<organism evidence="8 9">
    <name type="scientific">Pseudocercospora fuligena</name>
    <dbReference type="NCBI Taxonomy" id="685502"/>
    <lineage>
        <taxon>Eukaryota</taxon>
        <taxon>Fungi</taxon>
        <taxon>Dikarya</taxon>
        <taxon>Ascomycota</taxon>
        <taxon>Pezizomycotina</taxon>
        <taxon>Dothideomycetes</taxon>
        <taxon>Dothideomycetidae</taxon>
        <taxon>Mycosphaerellales</taxon>
        <taxon>Mycosphaerellaceae</taxon>
        <taxon>Pseudocercospora</taxon>
    </lineage>
</organism>
<dbReference type="EMBL" id="JABCIY010000344">
    <property type="protein sequence ID" value="KAF7185033.1"/>
    <property type="molecule type" value="Genomic_DNA"/>
</dbReference>
<dbReference type="GO" id="GO:0007064">
    <property type="term" value="P:mitotic sister chromatid cohesion"/>
    <property type="evidence" value="ECO:0007669"/>
    <property type="project" value="InterPro"/>
</dbReference>
<dbReference type="GO" id="GO:0006260">
    <property type="term" value="P:DNA replication"/>
    <property type="evidence" value="ECO:0007669"/>
    <property type="project" value="UniProtKB-KW"/>
</dbReference>
<accession>A0A8H6R5M5</accession>
<proteinExistence type="inferred from homology"/>
<evidence type="ECO:0000256" key="7">
    <source>
        <dbReference type="SAM" id="MobiDB-lite"/>
    </source>
</evidence>
<dbReference type="GO" id="GO:0031390">
    <property type="term" value="C:Ctf18 RFC-like complex"/>
    <property type="evidence" value="ECO:0007669"/>
    <property type="project" value="InterPro"/>
</dbReference>
<feature type="region of interest" description="Disordered" evidence="7">
    <location>
        <begin position="135"/>
        <end position="154"/>
    </location>
</feature>
<sequence>MPSVTVHPPALERKHGLENPLPPTLHTPGGLALVELQGSILSESAQAEFGRALELGRLVFPAADDTVDGSGDWDGKRVLLYIGTHQRMAGEVKKLTKPVAVIRRRPVPPHGSDPATEDEVEIAEIMHLKILFAHRPEPMGAEQKPSEKSTQPTP</sequence>